<dbReference type="InterPro" id="IPR016161">
    <property type="entry name" value="Ald_DH/histidinol_DH"/>
</dbReference>
<accession>A0A1H5M2J5</accession>
<dbReference type="OrthoDB" id="4477459at2"/>
<dbReference type="Gene3D" id="3.40.309.10">
    <property type="entry name" value="Aldehyde Dehydrogenase, Chain A, domain 2"/>
    <property type="match status" value="1"/>
</dbReference>
<dbReference type="SUPFAM" id="SSF53720">
    <property type="entry name" value="ALDH-like"/>
    <property type="match status" value="1"/>
</dbReference>
<evidence type="ECO:0000313" key="3">
    <source>
        <dbReference type="EMBL" id="SEE83494.1"/>
    </source>
</evidence>
<dbReference type="GO" id="GO:0016620">
    <property type="term" value="F:oxidoreductase activity, acting on the aldehyde or oxo group of donors, NAD or NADP as acceptor"/>
    <property type="evidence" value="ECO:0007669"/>
    <property type="project" value="InterPro"/>
</dbReference>
<proteinExistence type="predicted"/>
<dbReference type="InterPro" id="IPR015590">
    <property type="entry name" value="Aldehyde_DH_dom"/>
</dbReference>
<feature type="domain" description="Aldehyde dehydrogenase" evidence="2">
    <location>
        <begin position="30"/>
        <end position="396"/>
    </location>
</feature>
<keyword evidence="1" id="KW-0560">Oxidoreductase</keyword>
<sequence>MLLETIELPTDEHYARNLIDGRWVFPAAPYEYEIRNPSDSTITAVVPLSSRFDVDRAISAARDALSGPWSDLHTRDQLLALLLHQLAEAAPELARLQSTETGLGYDDSLAAIESTLRIARAILTREVLHPRPAPAGISGHVLSWGAPFTEMLLNVFPALAAGNTVVIKPSLRGPLSPVAVAFIADQLGFPAGVLNIVQGTGVDVGAALISSTALQTLHVRANESTLSRASRAGRRTHVPLRTLSGGGNAAIAYPGLAEDQFATMASDVADAVRVHNAGGPFGLHTVAVHRDVAKNAISAILGQLTLFKNRAAPLPSEPIRRRAFDRIDELDAGGARVLLGGTIPDDIRHRMGWRLPTTVVDLGDATSKAAANALAHSREPLGPVLTIVQWDTLADLDRVFDARHHRDGYASIWGDDSADDRTRFGVAAREQGPQSAMYSGLVPAAWTGESAHRTIGEMAS</sequence>
<dbReference type="RefSeq" id="WP_073361514.1">
    <property type="nucleotide sequence ID" value="NZ_FNTL01000005.1"/>
</dbReference>
<dbReference type="InterPro" id="IPR016162">
    <property type="entry name" value="Ald_DH_N"/>
</dbReference>
<dbReference type="AlphaFoldDB" id="A0A1H5M2J5"/>
<evidence type="ECO:0000313" key="4">
    <source>
        <dbReference type="Proteomes" id="UP000183407"/>
    </source>
</evidence>
<dbReference type="InterPro" id="IPR016163">
    <property type="entry name" value="Ald_DH_C"/>
</dbReference>
<protein>
    <submittedName>
        <fullName evidence="3">Acyl-CoA reductase</fullName>
    </submittedName>
</protein>
<dbReference type="Proteomes" id="UP000183407">
    <property type="component" value="Unassembled WGS sequence"/>
</dbReference>
<dbReference type="EMBL" id="FNTL01000005">
    <property type="protein sequence ID" value="SEE83494.1"/>
    <property type="molecule type" value="Genomic_DNA"/>
</dbReference>
<reference evidence="4" key="1">
    <citation type="submission" date="2016-10" db="EMBL/GenBank/DDBJ databases">
        <authorList>
            <person name="Varghese N."/>
        </authorList>
    </citation>
    <scope>NUCLEOTIDE SEQUENCE [LARGE SCALE GENOMIC DNA]</scope>
    <source>
        <strain evidence="4">DSM 44719</strain>
    </source>
</reference>
<organism evidence="3 4">
    <name type="scientific">Rhodococcus jostii</name>
    <dbReference type="NCBI Taxonomy" id="132919"/>
    <lineage>
        <taxon>Bacteria</taxon>
        <taxon>Bacillati</taxon>
        <taxon>Actinomycetota</taxon>
        <taxon>Actinomycetes</taxon>
        <taxon>Mycobacteriales</taxon>
        <taxon>Nocardiaceae</taxon>
        <taxon>Rhodococcus</taxon>
    </lineage>
</organism>
<name>A0A1H5M2J5_RHOJO</name>
<dbReference type="Pfam" id="PF00171">
    <property type="entry name" value="Aldedh"/>
    <property type="match status" value="1"/>
</dbReference>
<dbReference type="Gene3D" id="3.40.605.10">
    <property type="entry name" value="Aldehyde Dehydrogenase, Chain A, domain 1"/>
    <property type="match status" value="1"/>
</dbReference>
<evidence type="ECO:0000259" key="2">
    <source>
        <dbReference type="Pfam" id="PF00171"/>
    </source>
</evidence>
<evidence type="ECO:0000256" key="1">
    <source>
        <dbReference type="ARBA" id="ARBA00023002"/>
    </source>
</evidence>
<dbReference type="PANTHER" id="PTHR11699">
    <property type="entry name" value="ALDEHYDE DEHYDROGENASE-RELATED"/>
    <property type="match status" value="1"/>
</dbReference>
<gene>
    <name evidence="3" type="ORF">SAMN04490220_8609</name>
</gene>